<evidence type="ECO:0000313" key="1">
    <source>
        <dbReference type="EMBL" id="NYE95938.1"/>
    </source>
</evidence>
<sequence>MRIVVRALPAAAQSGWQELLEDYNSALQANCEKAAKKALKTVRSSTDRTNGGKAAHA</sequence>
<evidence type="ECO:0000313" key="2">
    <source>
        <dbReference type="Proteomes" id="UP000521748"/>
    </source>
</evidence>
<keyword evidence="2" id="KW-1185">Reference proteome</keyword>
<name>A0A7Y9LUN5_9MICC</name>
<organism evidence="1 2">
    <name type="scientific">Psychromicrobium silvestre</name>
    <dbReference type="NCBI Taxonomy" id="1645614"/>
    <lineage>
        <taxon>Bacteria</taxon>
        <taxon>Bacillati</taxon>
        <taxon>Actinomycetota</taxon>
        <taxon>Actinomycetes</taxon>
        <taxon>Micrococcales</taxon>
        <taxon>Micrococcaceae</taxon>
        <taxon>Psychromicrobium</taxon>
    </lineage>
</organism>
<dbReference type="Proteomes" id="UP000521748">
    <property type="component" value="Unassembled WGS sequence"/>
</dbReference>
<accession>A0A7Y9LUN5</accession>
<protein>
    <submittedName>
        <fullName evidence="1">Uncharacterized protein</fullName>
    </submittedName>
</protein>
<reference evidence="1 2" key="1">
    <citation type="submission" date="2020-07" db="EMBL/GenBank/DDBJ databases">
        <title>Sequencing the genomes of 1000 actinobacteria strains.</title>
        <authorList>
            <person name="Klenk H.-P."/>
        </authorList>
    </citation>
    <scope>NUCLEOTIDE SEQUENCE [LARGE SCALE GENOMIC DNA]</scope>
    <source>
        <strain evidence="1 2">DSM 102047</strain>
    </source>
</reference>
<comment type="caution">
    <text evidence="1">The sequence shown here is derived from an EMBL/GenBank/DDBJ whole genome shotgun (WGS) entry which is preliminary data.</text>
</comment>
<dbReference type="EMBL" id="JACBYQ010000002">
    <property type="protein sequence ID" value="NYE95938.1"/>
    <property type="molecule type" value="Genomic_DNA"/>
</dbReference>
<dbReference type="AlphaFoldDB" id="A0A7Y9LUN5"/>
<gene>
    <name evidence="1" type="ORF">FHU41_002188</name>
</gene>
<proteinExistence type="predicted"/>